<evidence type="ECO:0000313" key="3">
    <source>
        <dbReference type="Proteomes" id="UP000289738"/>
    </source>
</evidence>
<evidence type="ECO:0000256" key="1">
    <source>
        <dbReference type="SAM" id="MobiDB-lite"/>
    </source>
</evidence>
<keyword evidence="3" id="KW-1185">Reference proteome</keyword>
<dbReference type="Proteomes" id="UP000289738">
    <property type="component" value="Chromosome B09"/>
</dbReference>
<dbReference type="AlphaFoldDB" id="A0A444XDU1"/>
<feature type="compositionally biased region" description="Acidic residues" evidence="1">
    <location>
        <begin position="161"/>
        <end position="184"/>
    </location>
</feature>
<comment type="caution">
    <text evidence="2">The sequence shown here is derived from an EMBL/GenBank/DDBJ whole genome shotgun (WGS) entry which is preliminary data.</text>
</comment>
<name>A0A444XDU1_ARAHY</name>
<feature type="region of interest" description="Disordered" evidence="1">
    <location>
        <begin position="144"/>
        <end position="184"/>
    </location>
</feature>
<sequence>MSRNSLLSICYDGEIVYDEEGSIAFRSGQPIFTYMTPELYSLTALKNLILHSVGQQEEKRVKKIYYRYPTEVDGSLFYKRYRLREDEDVRLIRSWHNRWTNVHPLELFVYLVEVGGRGSSADTVDNSPLSGAVRRTIRRTMVDLNMPPEGSQEGSNVEAFNPDDVDDADEEPVEIPDDGDEEEEMNYYSDTQIALTQSPSLDHMTGRIISRGPEKDPNNEFKIGQQFKDKEEVILVVKQYSIRRAMDYKIVESDQLRYNAQCIPFGTVVIGVYSYHIAGSKKSGRLGDTRRLILACKLRWDKTIVSWIRR</sequence>
<reference evidence="2 3" key="1">
    <citation type="submission" date="2019-01" db="EMBL/GenBank/DDBJ databases">
        <title>Sequencing of cultivated peanut Arachis hypogaea provides insights into genome evolution and oil improvement.</title>
        <authorList>
            <person name="Chen X."/>
        </authorList>
    </citation>
    <scope>NUCLEOTIDE SEQUENCE [LARGE SCALE GENOMIC DNA]</scope>
    <source>
        <strain evidence="3">cv. Fuhuasheng</strain>
        <tissue evidence="2">Leaves</tissue>
    </source>
</reference>
<proteinExistence type="predicted"/>
<organism evidence="2 3">
    <name type="scientific">Arachis hypogaea</name>
    <name type="common">Peanut</name>
    <dbReference type="NCBI Taxonomy" id="3818"/>
    <lineage>
        <taxon>Eukaryota</taxon>
        <taxon>Viridiplantae</taxon>
        <taxon>Streptophyta</taxon>
        <taxon>Embryophyta</taxon>
        <taxon>Tracheophyta</taxon>
        <taxon>Spermatophyta</taxon>
        <taxon>Magnoliopsida</taxon>
        <taxon>eudicotyledons</taxon>
        <taxon>Gunneridae</taxon>
        <taxon>Pentapetalae</taxon>
        <taxon>rosids</taxon>
        <taxon>fabids</taxon>
        <taxon>Fabales</taxon>
        <taxon>Fabaceae</taxon>
        <taxon>Papilionoideae</taxon>
        <taxon>50 kb inversion clade</taxon>
        <taxon>dalbergioids sensu lato</taxon>
        <taxon>Dalbergieae</taxon>
        <taxon>Pterocarpus clade</taxon>
        <taxon>Arachis</taxon>
    </lineage>
</organism>
<evidence type="ECO:0000313" key="2">
    <source>
        <dbReference type="EMBL" id="RYQ87875.1"/>
    </source>
</evidence>
<protein>
    <submittedName>
        <fullName evidence="2">Uncharacterized protein</fullName>
    </submittedName>
</protein>
<dbReference type="EMBL" id="SDMP01000019">
    <property type="protein sequence ID" value="RYQ87875.1"/>
    <property type="molecule type" value="Genomic_DNA"/>
</dbReference>
<gene>
    <name evidence="2" type="ORF">Ahy_B09g095416</name>
</gene>
<accession>A0A444XDU1</accession>